<keyword evidence="3" id="KW-1185">Reference proteome</keyword>
<dbReference type="Proteomes" id="UP001558652">
    <property type="component" value="Unassembled WGS sequence"/>
</dbReference>
<comment type="caution">
    <text evidence="2">The sequence shown here is derived from an EMBL/GenBank/DDBJ whole genome shotgun (WGS) entry which is preliminary data.</text>
</comment>
<reference evidence="2 3" key="1">
    <citation type="submission" date="2024-07" db="EMBL/GenBank/DDBJ databases">
        <title>Chromosome-level genome assembly of the water stick insect Ranatra chinensis (Heteroptera: Nepidae).</title>
        <authorList>
            <person name="Liu X."/>
        </authorList>
    </citation>
    <scope>NUCLEOTIDE SEQUENCE [LARGE SCALE GENOMIC DNA]</scope>
    <source>
        <strain evidence="2">Cailab_2021Rc</strain>
        <tissue evidence="2">Muscle</tissue>
    </source>
</reference>
<name>A0ABD0YL23_9HEMI</name>
<keyword evidence="1" id="KW-1133">Transmembrane helix</keyword>
<sequence>EAARGVAELVSKSFSKQTPRNPLKNPQLSPDLLAGFFKLFGFDNSKLGAIAINAVIFIAQLAGNLLAMAQERSLPDRLIEGLRENSPVETDCVQLLVCKVGPFMWAMQAALGHQPTKPEERTQWSSMTPVERMFAQMPSMEELTEHGTDCEMKYPSCRIRYD</sequence>
<protein>
    <submittedName>
        <fullName evidence="2">Uncharacterized protein</fullName>
    </submittedName>
</protein>
<proteinExistence type="predicted"/>
<accession>A0ABD0YL23</accession>
<evidence type="ECO:0000313" key="3">
    <source>
        <dbReference type="Proteomes" id="UP001558652"/>
    </source>
</evidence>
<keyword evidence="1" id="KW-0472">Membrane</keyword>
<feature type="transmembrane region" description="Helical" evidence="1">
    <location>
        <begin position="47"/>
        <end position="67"/>
    </location>
</feature>
<gene>
    <name evidence="2" type="ORF">AAG570_011482</name>
</gene>
<evidence type="ECO:0000313" key="2">
    <source>
        <dbReference type="EMBL" id="KAL1131871.1"/>
    </source>
</evidence>
<dbReference type="EMBL" id="JBFDAA010000006">
    <property type="protein sequence ID" value="KAL1131871.1"/>
    <property type="molecule type" value="Genomic_DNA"/>
</dbReference>
<dbReference type="AlphaFoldDB" id="A0ABD0YL23"/>
<evidence type="ECO:0000256" key="1">
    <source>
        <dbReference type="SAM" id="Phobius"/>
    </source>
</evidence>
<feature type="non-terminal residue" evidence="2">
    <location>
        <position position="1"/>
    </location>
</feature>
<keyword evidence="1" id="KW-0812">Transmembrane</keyword>
<organism evidence="2 3">
    <name type="scientific">Ranatra chinensis</name>
    <dbReference type="NCBI Taxonomy" id="642074"/>
    <lineage>
        <taxon>Eukaryota</taxon>
        <taxon>Metazoa</taxon>
        <taxon>Ecdysozoa</taxon>
        <taxon>Arthropoda</taxon>
        <taxon>Hexapoda</taxon>
        <taxon>Insecta</taxon>
        <taxon>Pterygota</taxon>
        <taxon>Neoptera</taxon>
        <taxon>Paraneoptera</taxon>
        <taxon>Hemiptera</taxon>
        <taxon>Heteroptera</taxon>
        <taxon>Panheteroptera</taxon>
        <taxon>Nepomorpha</taxon>
        <taxon>Nepidae</taxon>
        <taxon>Ranatrinae</taxon>
        <taxon>Ranatra</taxon>
    </lineage>
</organism>